<evidence type="ECO:0000256" key="1">
    <source>
        <dbReference type="SAM" id="Phobius"/>
    </source>
</evidence>
<keyword evidence="3" id="KW-1185">Reference proteome</keyword>
<keyword evidence="1" id="KW-0472">Membrane</keyword>
<name>A0A0Q9ZG02_9FLAO</name>
<accession>A0A0Q9ZG02</accession>
<keyword evidence="1" id="KW-0812">Transmembrane</keyword>
<keyword evidence="1" id="KW-1133">Transmembrane helix</keyword>
<reference evidence="2" key="1">
    <citation type="submission" date="2015-10" db="EMBL/GenBank/DDBJ databases">
        <title>Draft genome sequence of Salegentibacter mishustinae KCTC 12263.</title>
        <authorList>
            <person name="Lin W."/>
            <person name="Zheng Q."/>
        </authorList>
    </citation>
    <scope>NUCLEOTIDE SEQUENCE [LARGE SCALE GENOMIC DNA]</scope>
    <source>
        <strain evidence="2">KCTC 12263</strain>
    </source>
</reference>
<organism evidence="2 3">
    <name type="scientific">Salegentibacter mishustinae</name>
    <dbReference type="NCBI Taxonomy" id="270918"/>
    <lineage>
        <taxon>Bacteria</taxon>
        <taxon>Pseudomonadati</taxon>
        <taxon>Bacteroidota</taxon>
        <taxon>Flavobacteriia</taxon>
        <taxon>Flavobacteriales</taxon>
        <taxon>Flavobacteriaceae</taxon>
        <taxon>Salegentibacter</taxon>
    </lineage>
</organism>
<dbReference type="AlphaFoldDB" id="A0A0Q9ZG02"/>
<evidence type="ECO:0000313" key="3">
    <source>
        <dbReference type="Proteomes" id="UP000051643"/>
    </source>
</evidence>
<proteinExistence type="predicted"/>
<comment type="caution">
    <text evidence="2">The sequence shown here is derived from an EMBL/GenBank/DDBJ whole genome shotgun (WGS) entry which is preliminary data.</text>
</comment>
<protein>
    <submittedName>
        <fullName evidence="2">Uncharacterized protein</fullName>
    </submittedName>
</protein>
<gene>
    <name evidence="2" type="ORF">APR42_07130</name>
</gene>
<dbReference type="Proteomes" id="UP000051643">
    <property type="component" value="Unassembled WGS sequence"/>
</dbReference>
<dbReference type="OrthoDB" id="1454197at2"/>
<evidence type="ECO:0000313" key="2">
    <source>
        <dbReference type="EMBL" id="KRG28538.1"/>
    </source>
</evidence>
<sequence>MNNVLKIVLLVIGVGMIGYGLYRLITPEFALDAGPLQIEAHGDNTQSYAMIGFGVLALIGGLAFGKR</sequence>
<feature type="transmembrane region" description="Helical" evidence="1">
    <location>
        <begin position="7"/>
        <end position="25"/>
    </location>
</feature>
<dbReference type="EMBL" id="LKTP01000023">
    <property type="protein sequence ID" value="KRG28538.1"/>
    <property type="molecule type" value="Genomic_DNA"/>
</dbReference>
<dbReference type="RefSeq" id="WP_057482209.1">
    <property type="nucleotide sequence ID" value="NZ_BMWR01000001.1"/>
</dbReference>
<feature type="transmembrane region" description="Helical" evidence="1">
    <location>
        <begin position="45"/>
        <end position="65"/>
    </location>
</feature>